<name>A0AAV0I5P6_9ROSI</name>
<sequence length="310" mass="33938">SADGGVIDCVQLYKQPALRHPLLKNHVIQMKPSSYPHGIKTPNHSHHNSSTSNPQLIQNWHKNGGFCPPGTIPITRSKLNVPRKTARVPTSFADHRGGGNHLDGKETDPTGHEFVQASIFGGNYYGATANINVWSPKVEGDNEFSTAQLWVYAGPEVNVIEFGWMVTKKQNQPSIFTSWTDLETGNWWLTFQGEEMGYFPPVIFTSLAERSNRVSWGGEVVNSKSLEDGGHTATEMGSGRYAGEGFSQACYFQNAAYLTSDGVATDPERIETFTSREPCYNIDFGPRVASPSPGAHFYFGGPGASPSCTF</sequence>
<dbReference type="InterPro" id="IPR004314">
    <property type="entry name" value="Neprosin"/>
</dbReference>
<dbReference type="PANTHER" id="PTHR31589:SF110">
    <property type="entry name" value="PROTEIN, PUTATIVE (DUF239)-RELATED"/>
    <property type="match status" value="1"/>
</dbReference>
<dbReference type="EMBL" id="CAMGYJ010000003">
    <property type="protein sequence ID" value="CAI0392078.1"/>
    <property type="molecule type" value="Genomic_DNA"/>
</dbReference>
<dbReference type="InterPro" id="IPR053168">
    <property type="entry name" value="Glutamic_endopeptidase"/>
</dbReference>
<protein>
    <recommendedName>
        <fullName evidence="2">Neprosin PEP catalytic domain-containing protein</fullName>
    </recommendedName>
</protein>
<comment type="caution">
    <text evidence="3">The sequence shown here is derived from an EMBL/GenBank/DDBJ whole genome shotgun (WGS) entry which is preliminary data.</text>
</comment>
<organism evidence="3 4">
    <name type="scientific">Linum tenue</name>
    <dbReference type="NCBI Taxonomy" id="586396"/>
    <lineage>
        <taxon>Eukaryota</taxon>
        <taxon>Viridiplantae</taxon>
        <taxon>Streptophyta</taxon>
        <taxon>Embryophyta</taxon>
        <taxon>Tracheophyta</taxon>
        <taxon>Spermatophyta</taxon>
        <taxon>Magnoliopsida</taxon>
        <taxon>eudicotyledons</taxon>
        <taxon>Gunneridae</taxon>
        <taxon>Pentapetalae</taxon>
        <taxon>rosids</taxon>
        <taxon>fabids</taxon>
        <taxon>Malpighiales</taxon>
        <taxon>Linaceae</taxon>
        <taxon>Linum</taxon>
    </lineage>
</organism>
<dbReference type="InterPro" id="IPR025521">
    <property type="entry name" value="Neprosin_propep"/>
</dbReference>
<feature type="non-terminal residue" evidence="3">
    <location>
        <position position="1"/>
    </location>
</feature>
<accession>A0AAV0I5P6</accession>
<evidence type="ECO:0000259" key="2">
    <source>
        <dbReference type="PROSITE" id="PS52045"/>
    </source>
</evidence>
<dbReference type="PROSITE" id="PS52045">
    <property type="entry name" value="NEPROSIN_PEP_CD"/>
    <property type="match status" value="1"/>
</dbReference>
<proteinExistence type="predicted"/>
<evidence type="ECO:0000313" key="4">
    <source>
        <dbReference type="Proteomes" id="UP001154282"/>
    </source>
</evidence>
<keyword evidence="4" id="KW-1185">Reference proteome</keyword>
<feature type="region of interest" description="Disordered" evidence="1">
    <location>
        <begin position="90"/>
        <end position="109"/>
    </location>
</feature>
<feature type="compositionally biased region" description="Basic and acidic residues" evidence="1">
    <location>
        <begin position="93"/>
        <end position="109"/>
    </location>
</feature>
<evidence type="ECO:0000256" key="1">
    <source>
        <dbReference type="SAM" id="MobiDB-lite"/>
    </source>
</evidence>
<dbReference type="Pfam" id="PF03080">
    <property type="entry name" value="Neprosin"/>
    <property type="match status" value="1"/>
</dbReference>
<dbReference type="AlphaFoldDB" id="A0AAV0I5P6"/>
<dbReference type="Pfam" id="PF14365">
    <property type="entry name" value="Neprosin_AP"/>
    <property type="match status" value="1"/>
</dbReference>
<dbReference type="Proteomes" id="UP001154282">
    <property type="component" value="Unassembled WGS sequence"/>
</dbReference>
<dbReference type="PANTHER" id="PTHR31589">
    <property type="entry name" value="PROTEIN, PUTATIVE (DUF239)-RELATED-RELATED"/>
    <property type="match status" value="1"/>
</dbReference>
<gene>
    <name evidence="3" type="ORF">LITE_LOCUS7395</name>
</gene>
<evidence type="ECO:0000313" key="3">
    <source>
        <dbReference type="EMBL" id="CAI0392078.1"/>
    </source>
</evidence>
<reference evidence="3" key="1">
    <citation type="submission" date="2022-08" db="EMBL/GenBank/DDBJ databases">
        <authorList>
            <person name="Gutierrez-Valencia J."/>
        </authorList>
    </citation>
    <scope>NUCLEOTIDE SEQUENCE</scope>
</reference>
<feature type="domain" description="Neprosin PEP catalytic" evidence="2">
    <location>
        <begin position="106"/>
        <end position="309"/>
    </location>
</feature>